<evidence type="ECO:0000256" key="1">
    <source>
        <dbReference type="SAM" id="Coils"/>
    </source>
</evidence>
<accession>A0A838CTG3</accession>
<organism evidence="4 5">
    <name type="scientific">Halobacillus locisalis</name>
    <dbReference type="NCBI Taxonomy" id="220753"/>
    <lineage>
        <taxon>Bacteria</taxon>
        <taxon>Bacillati</taxon>
        <taxon>Bacillota</taxon>
        <taxon>Bacilli</taxon>
        <taxon>Bacillales</taxon>
        <taxon>Bacillaceae</taxon>
        <taxon>Halobacillus</taxon>
    </lineage>
</organism>
<evidence type="ECO:0008006" key="6">
    <source>
        <dbReference type="Google" id="ProtNLM"/>
    </source>
</evidence>
<evidence type="ECO:0000313" key="4">
    <source>
        <dbReference type="EMBL" id="MBA2174906.1"/>
    </source>
</evidence>
<evidence type="ECO:0000256" key="2">
    <source>
        <dbReference type="SAM" id="MobiDB-lite"/>
    </source>
</evidence>
<keyword evidence="1" id="KW-0175">Coiled coil</keyword>
<evidence type="ECO:0000256" key="3">
    <source>
        <dbReference type="SAM" id="SignalP"/>
    </source>
</evidence>
<feature type="coiled-coil region" evidence="1">
    <location>
        <begin position="113"/>
        <end position="157"/>
    </location>
</feature>
<keyword evidence="5" id="KW-1185">Reference proteome</keyword>
<feature type="signal peptide" evidence="3">
    <location>
        <begin position="1"/>
        <end position="43"/>
    </location>
</feature>
<dbReference type="RefSeq" id="WP_181471961.1">
    <property type="nucleotide sequence ID" value="NZ_JACEFG010000002.1"/>
</dbReference>
<dbReference type="EMBL" id="JACEFG010000002">
    <property type="protein sequence ID" value="MBA2174906.1"/>
    <property type="molecule type" value="Genomic_DNA"/>
</dbReference>
<feature type="compositionally biased region" description="Basic and acidic residues" evidence="2">
    <location>
        <begin position="274"/>
        <end position="319"/>
    </location>
</feature>
<reference evidence="4 5" key="1">
    <citation type="journal article" date="2004" name="Extremophiles">
        <title>Halobacillus locisalis sp. nov., a halophilic bacterium isolated from a marine solar saltern of the Yellow Sea in Korea.</title>
        <authorList>
            <person name="Yoon J.H."/>
            <person name="Kang K.H."/>
            <person name="Oh T.K."/>
            <person name="Park Y.H."/>
        </authorList>
    </citation>
    <scope>NUCLEOTIDE SEQUENCE [LARGE SCALE GENOMIC DNA]</scope>
    <source>
        <strain evidence="4 5">KCTC 3788</strain>
    </source>
</reference>
<comment type="caution">
    <text evidence="4">The sequence shown here is derived from an EMBL/GenBank/DDBJ whole genome shotgun (WGS) entry which is preliminary data.</text>
</comment>
<feature type="compositionally biased region" description="Basic and acidic residues" evidence="2">
    <location>
        <begin position="326"/>
        <end position="417"/>
    </location>
</feature>
<feature type="chain" id="PRO_5032757683" description="DUF4047 domain-containing protein" evidence="3">
    <location>
        <begin position="44"/>
        <end position="417"/>
    </location>
</feature>
<sequence>MEKRSTRCNRDKKAQQKEAIKVAKSLTTGLAMCSLLITGTAQATGQTYSTFGDVERVNAQVSMCPVFPSTIEKKFSDLISHIEALLQIEKKIRKLPSMSITTHSPTLPENPSIDELEQLSKEIETAERSYQSQATQLKANQKEFQNLGKQIKKELQEIRTIVQDLKSYRHYDPNCLEVDKHQILLLFKEKITEAWSLHPWIIAECNDIADQYRTNSSTKRSFKAAMSGNDNWSEDFLQLEKDWTEKAQKRIDKLNDASQNLLRMNEKIEQKKEELKEKERLKQEEKKKQEELEKQKELDKQKENKEKAESPEETTKENTSDQPEEPAEKKEEKPKDKPKDDPPKEEKAPPAKKKEPKPSEPKKEKKEEPAPEPPKEKEKSETPPDKEEAKKEKPPEKAPPTKEEKKEKEDKKSDTED</sequence>
<dbReference type="AlphaFoldDB" id="A0A838CTG3"/>
<feature type="region of interest" description="Disordered" evidence="2">
    <location>
        <begin position="274"/>
        <end position="417"/>
    </location>
</feature>
<dbReference type="Proteomes" id="UP000571017">
    <property type="component" value="Unassembled WGS sequence"/>
</dbReference>
<gene>
    <name evidence="4" type="ORF">H0266_08375</name>
</gene>
<keyword evidence="3" id="KW-0732">Signal</keyword>
<evidence type="ECO:0000313" key="5">
    <source>
        <dbReference type="Proteomes" id="UP000571017"/>
    </source>
</evidence>
<name>A0A838CTG3_9BACI</name>
<protein>
    <recommendedName>
        <fullName evidence="6">DUF4047 domain-containing protein</fullName>
    </recommendedName>
</protein>
<proteinExistence type="predicted"/>